<protein>
    <submittedName>
        <fullName evidence="11">Outer membrane usher protein</fullName>
    </submittedName>
</protein>
<dbReference type="GO" id="GO:0015473">
    <property type="term" value="F:fimbrial usher porin activity"/>
    <property type="evidence" value="ECO:0007669"/>
    <property type="project" value="InterPro"/>
</dbReference>
<dbReference type="SUPFAM" id="SSF141729">
    <property type="entry name" value="FimD N-terminal domain-like"/>
    <property type="match status" value="1"/>
</dbReference>
<dbReference type="FunFam" id="2.60.40.3110:FF:000001">
    <property type="entry name" value="Putative fimbrial outer membrane usher"/>
    <property type="match status" value="1"/>
</dbReference>
<dbReference type="InterPro" id="IPR000015">
    <property type="entry name" value="Fimb_usher"/>
</dbReference>
<evidence type="ECO:0000256" key="8">
    <source>
        <dbReference type="RuleBase" id="RU003884"/>
    </source>
</evidence>
<feature type="domain" description="PapC N-terminal" evidence="10">
    <location>
        <begin position="31"/>
        <end position="182"/>
    </location>
</feature>
<dbReference type="NCBIfam" id="NF007337">
    <property type="entry name" value="PRK09828.1"/>
    <property type="match status" value="1"/>
</dbReference>
<dbReference type="Gene3D" id="2.60.40.3110">
    <property type="match status" value="1"/>
</dbReference>
<organism evidence="11 12">
    <name type="scientific">Escherichia coli</name>
    <dbReference type="NCBI Taxonomy" id="562"/>
    <lineage>
        <taxon>Bacteria</taxon>
        <taxon>Pseudomonadati</taxon>
        <taxon>Pseudomonadota</taxon>
        <taxon>Gammaproteobacteria</taxon>
        <taxon>Enterobacterales</taxon>
        <taxon>Enterobacteriaceae</taxon>
        <taxon>Escherichia</taxon>
    </lineage>
</organism>
<dbReference type="InterPro" id="IPR025885">
    <property type="entry name" value="PapC_N"/>
</dbReference>
<evidence type="ECO:0000256" key="6">
    <source>
        <dbReference type="ARBA" id="ARBA00023136"/>
    </source>
</evidence>
<comment type="similarity">
    <text evidence="2 8">Belongs to the fimbrial export usher family.</text>
</comment>
<sequence length="449" mass="49901">MTIKSTNHLTHIATFCALLYSNSALCAELVEYDHTFLMGKDASNIDLSRYTEGNPTLPGIYDVSVYVNDQPIMSQSIAFAVIEGKKNAQACITQKNLLQFHISSPDKNSEKAILLKRDDDLGDCLNLAEMIPQSSIRYDVNDQRLDIDVPQAWIMKNYQNYVDPSLWENGINAAMLSYNLNGYHSESPGRTNDSIYAAFNGGINLGAWRLRASGNYNWMTNVHSDYDFQNRYLQRDLASLRSQLVIGESYTTGETFDSVRIRGIRLYSDSRMLPPVLASFAPIIHGVANTNAKVTVMQNGYKIYETTVPPGAFAIDDLSPSGYGSDLIVTIEEADGTKRTFSQPFSSVVQMLRPGVGRWDISAGQVLKDSIQDEPNLFQASYYYGLNNYLTGYTGIQLTDNNYTAGLLGLGMNTPVGAFSVDVTHSNVSIPDDKTYQGQKLPYFLEQVI</sequence>
<evidence type="ECO:0000256" key="9">
    <source>
        <dbReference type="SAM" id="SignalP"/>
    </source>
</evidence>
<evidence type="ECO:0000256" key="1">
    <source>
        <dbReference type="ARBA" id="ARBA00004571"/>
    </source>
</evidence>
<dbReference type="GO" id="GO:0009279">
    <property type="term" value="C:cell outer membrane"/>
    <property type="evidence" value="ECO:0007669"/>
    <property type="project" value="UniProtKB-SubCell"/>
</dbReference>
<dbReference type="EMBL" id="CAADIS010000005">
    <property type="protein sequence ID" value="VFS36586.1"/>
    <property type="molecule type" value="Genomic_DNA"/>
</dbReference>
<evidence type="ECO:0000256" key="7">
    <source>
        <dbReference type="ARBA" id="ARBA00023237"/>
    </source>
</evidence>
<evidence type="ECO:0000256" key="4">
    <source>
        <dbReference type="ARBA" id="ARBA00022692"/>
    </source>
</evidence>
<gene>
    <name evidence="11" type="primary">htrE_3</name>
    <name evidence="11" type="ORF">NCTC9001_05389</name>
</gene>
<evidence type="ECO:0000256" key="3">
    <source>
        <dbReference type="ARBA" id="ARBA00022448"/>
    </source>
</evidence>
<dbReference type="AlphaFoldDB" id="A0A484YLZ8"/>
<evidence type="ECO:0000313" key="12">
    <source>
        <dbReference type="Proteomes" id="UP000372890"/>
    </source>
</evidence>
<dbReference type="PANTHER" id="PTHR30451:SF3">
    <property type="entry name" value="OUTER MEMBRANE USHER PROTEIN HTRE-RELATED"/>
    <property type="match status" value="1"/>
</dbReference>
<dbReference type="InterPro" id="IPR018030">
    <property type="entry name" value="Fimbrial_membr_usher_CS"/>
</dbReference>
<accession>A0A484YLZ8</accession>
<keyword evidence="8" id="KW-1029">Fimbrium biogenesis</keyword>
<name>A0A484YLZ8_ECOLX</name>
<dbReference type="InterPro" id="IPR037224">
    <property type="entry name" value="PapC_N_sf"/>
</dbReference>
<keyword evidence="3 8" id="KW-0813">Transport</keyword>
<evidence type="ECO:0000259" key="10">
    <source>
        <dbReference type="Pfam" id="PF13954"/>
    </source>
</evidence>
<dbReference type="Proteomes" id="UP000372890">
    <property type="component" value="Unassembled WGS sequence"/>
</dbReference>
<evidence type="ECO:0000256" key="5">
    <source>
        <dbReference type="ARBA" id="ARBA00022729"/>
    </source>
</evidence>
<feature type="chain" id="PRO_5019801624" evidence="9">
    <location>
        <begin position="27"/>
        <end position="449"/>
    </location>
</feature>
<evidence type="ECO:0000256" key="2">
    <source>
        <dbReference type="ARBA" id="ARBA00008064"/>
    </source>
</evidence>
<dbReference type="Pfam" id="PF13954">
    <property type="entry name" value="PapC_N"/>
    <property type="match status" value="1"/>
</dbReference>
<comment type="subcellular location">
    <subcellularLocation>
        <location evidence="1 8">Cell outer membrane</location>
        <topology evidence="1 8">Multi-pass membrane protein</topology>
    </subcellularLocation>
</comment>
<keyword evidence="7 8" id="KW-0998">Cell outer membrane</keyword>
<reference evidence="11 12" key="1">
    <citation type="submission" date="2019-03" db="EMBL/GenBank/DDBJ databases">
        <authorList>
            <consortium name="Pathogen Informatics"/>
        </authorList>
    </citation>
    <scope>NUCLEOTIDE SEQUENCE [LARGE SCALE GENOMIC DNA]</scope>
    <source>
        <strain evidence="11 12">NCTC9001</strain>
    </source>
</reference>
<proteinExistence type="inferred from homology"/>
<keyword evidence="6 8" id="KW-0472">Membrane</keyword>
<keyword evidence="5 9" id="KW-0732">Signal</keyword>
<dbReference type="PANTHER" id="PTHR30451">
    <property type="entry name" value="OUTER MEMBRANE USHER PROTEIN"/>
    <property type="match status" value="1"/>
</dbReference>
<dbReference type="GO" id="GO:0009297">
    <property type="term" value="P:pilus assembly"/>
    <property type="evidence" value="ECO:0007669"/>
    <property type="project" value="InterPro"/>
</dbReference>
<dbReference type="PROSITE" id="PS01151">
    <property type="entry name" value="FIMBRIAL_USHER"/>
    <property type="match status" value="1"/>
</dbReference>
<evidence type="ECO:0000313" key="11">
    <source>
        <dbReference type="EMBL" id="VFS36586.1"/>
    </source>
</evidence>
<dbReference type="Gene3D" id="3.10.20.410">
    <property type="match status" value="1"/>
</dbReference>
<dbReference type="Pfam" id="PF00577">
    <property type="entry name" value="Usher"/>
    <property type="match status" value="1"/>
</dbReference>
<keyword evidence="4 8" id="KW-0812">Transmembrane</keyword>
<feature type="signal peptide" evidence="9">
    <location>
        <begin position="1"/>
        <end position="26"/>
    </location>
</feature>